<name>A0ABP0SCW3_9DINO</name>
<feature type="non-terminal residue" evidence="2">
    <location>
        <position position="1"/>
    </location>
</feature>
<comment type="caution">
    <text evidence="2">The sequence shown here is derived from an EMBL/GenBank/DDBJ whole genome shotgun (WGS) entry which is preliminary data.</text>
</comment>
<dbReference type="Proteomes" id="UP001642484">
    <property type="component" value="Unassembled WGS sequence"/>
</dbReference>
<organism evidence="2 3">
    <name type="scientific">Durusdinium trenchii</name>
    <dbReference type="NCBI Taxonomy" id="1381693"/>
    <lineage>
        <taxon>Eukaryota</taxon>
        <taxon>Sar</taxon>
        <taxon>Alveolata</taxon>
        <taxon>Dinophyceae</taxon>
        <taxon>Suessiales</taxon>
        <taxon>Symbiodiniaceae</taxon>
        <taxon>Durusdinium</taxon>
    </lineage>
</organism>
<protein>
    <submittedName>
        <fullName evidence="2">Uncharacterized protein</fullName>
    </submittedName>
</protein>
<sequence length="132" mass="13922">SPEPFGTDYHAANSQSDFQRFTLATSTALLANAGLHRNSPRSSSVAAGKLRARPGDPHERLTRMPPSGSRLGPAASESEQALRGRTVLLKKQSKLLWMNLAELGGPQASAQGCSKTIQVGAQRALCLGLGTQ</sequence>
<evidence type="ECO:0000313" key="3">
    <source>
        <dbReference type="Proteomes" id="UP001642484"/>
    </source>
</evidence>
<feature type="region of interest" description="Disordered" evidence="1">
    <location>
        <begin position="34"/>
        <end position="82"/>
    </location>
</feature>
<feature type="non-terminal residue" evidence="2">
    <location>
        <position position="132"/>
    </location>
</feature>
<feature type="compositionally biased region" description="Basic and acidic residues" evidence="1">
    <location>
        <begin position="53"/>
        <end position="62"/>
    </location>
</feature>
<keyword evidence="3" id="KW-1185">Reference proteome</keyword>
<evidence type="ECO:0000256" key="1">
    <source>
        <dbReference type="SAM" id="MobiDB-lite"/>
    </source>
</evidence>
<dbReference type="EMBL" id="CAXAMN010027344">
    <property type="protein sequence ID" value="CAK9110178.1"/>
    <property type="molecule type" value="Genomic_DNA"/>
</dbReference>
<reference evidence="2 3" key="1">
    <citation type="submission" date="2024-02" db="EMBL/GenBank/DDBJ databases">
        <authorList>
            <person name="Chen Y."/>
            <person name="Shah S."/>
            <person name="Dougan E. K."/>
            <person name="Thang M."/>
            <person name="Chan C."/>
        </authorList>
    </citation>
    <scope>NUCLEOTIDE SEQUENCE [LARGE SCALE GENOMIC DNA]</scope>
</reference>
<proteinExistence type="predicted"/>
<evidence type="ECO:0000313" key="2">
    <source>
        <dbReference type="EMBL" id="CAK9110178.1"/>
    </source>
</evidence>
<accession>A0ABP0SCW3</accession>
<gene>
    <name evidence="2" type="ORF">CCMP2556_LOCUS51232</name>
</gene>